<protein>
    <submittedName>
        <fullName evidence="2">Uncharacterized protein</fullName>
    </submittedName>
</protein>
<evidence type="ECO:0000313" key="2">
    <source>
        <dbReference type="WBParaSite" id="ACRNAN_scaffold29920.g10648.t1"/>
    </source>
</evidence>
<keyword evidence="1" id="KW-1185">Reference proteome</keyword>
<dbReference type="WBParaSite" id="ACRNAN_scaffold29920.g10648.t1">
    <property type="protein sequence ID" value="ACRNAN_scaffold29920.g10648.t1"/>
    <property type="gene ID" value="ACRNAN_scaffold29920.g10648"/>
</dbReference>
<sequence>GRSDIVASPLRFFAADAAAADAIKATARAVGDQIYRSDTAWIEELKETGWRVVHTMRAVAYTPDFAGTPGSFTPGNGNSNFLYWVRGERVIVQGSFTLGSTTVIPTGVFPPSFPVPTNLPMRYTPQNIGTLGLALGVTGVYHGLVLGQWGNYTESGDTTKKMYPRIVFRGTYGGGATVRAMAPNFPFIWSGGNSFTLNFEYVTG</sequence>
<dbReference type="Proteomes" id="UP000887540">
    <property type="component" value="Unplaced"/>
</dbReference>
<accession>A0A914DK49</accession>
<organism evidence="1 2">
    <name type="scientific">Acrobeloides nanus</name>
    <dbReference type="NCBI Taxonomy" id="290746"/>
    <lineage>
        <taxon>Eukaryota</taxon>
        <taxon>Metazoa</taxon>
        <taxon>Ecdysozoa</taxon>
        <taxon>Nematoda</taxon>
        <taxon>Chromadorea</taxon>
        <taxon>Rhabditida</taxon>
        <taxon>Tylenchina</taxon>
        <taxon>Cephalobomorpha</taxon>
        <taxon>Cephaloboidea</taxon>
        <taxon>Cephalobidae</taxon>
        <taxon>Acrobeloides</taxon>
    </lineage>
</organism>
<dbReference type="AlphaFoldDB" id="A0A914DK49"/>
<name>A0A914DK49_9BILA</name>
<evidence type="ECO:0000313" key="1">
    <source>
        <dbReference type="Proteomes" id="UP000887540"/>
    </source>
</evidence>
<reference evidence="2" key="1">
    <citation type="submission" date="2022-11" db="UniProtKB">
        <authorList>
            <consortium name="WormBaseParasite"/>
        </authorList>
    </citation>
    <scope>IDENTIFICATION</scope>
</reference>
<proteinExistence type="predicted"/>